<evidence type="ECO:0000313" key="2">
    <source>
        <dbReference type="Proteomes" id="UP000828390"/>
    </source>
</evidence>
<name>A0A9D4SB81_DREPO</name>
<accession>A0A9D4SB81</accession>
<gene>
    <name evidence="1" type="ORF">DPMN_021711</name>
</gene>
<protein>
    <submittedName>
        <fullName evidence="1">Uncharacterized protein</fullName>
    </submittedName>
</protein>
<reference evidence="1" key="2">
    <citation type="submission" date="2020-11" db="EMBL/GenBank/DDBJ databases">
        <authorList>
            <person name="McCartney M.A."/>
            <person name="Auch B."/>
            <person name="Kono T."/>
            <person name="Mallez S."/>
            <person name="Becker A."/>
            <person name="Gohl D.M."/>
            <person name="Silverstein K.A.T."/>
            <person name="Koren S."/>
            <person name="Bechman K.B."/>
            <person name="Herman A."/>
            <person name="Abrahante J.E."/>
            <person name="Garbe J."/>
        </authorList>
    </citation>
    <scope>NUCLEOTIDE SEQUENCE</scope>
    <source>
        <strain evidence="1">Duluth1</strain>
        <tissue evidence="1">Whole animal</tissue>
    </source>
</reference>
<keyword evidence="2" id="KW-1185">Reference proteome</keyword>
<dbReference type="AlphaFoldDB" id="A0A9D4SB81"/>
<organism evidence="1 2">
    <name type="scientific">Dreissena polymorpha</name>
    <name type="common">Zebra mussel</name>
    <name type="synonym">Mytilus polymorpha</name>
    <dbReference type="NCBI Taxonomy" id="45954"/>
    <lineage>
        <taxon>Eukaryota</taxon>
        <taxon>Metazoa</taxon>
        <taxon>Spiralia</taxon>
        <taxon>Lophotrochozoa</taxon>
        <taxon>Mollusca</taxon>
        <taxon>Bivalvia</taxon>
        <taxon>Autobranchia</taxon>
        <taxon>Heteroconchia</taxon>
        <taxon>Euheterodonta</taxon>
        <taxon>Imparidentia</taxon>
        <taxon>Neoheterodontei</taxon>
        <taxon>Myida</taxon>
        <taxon>Dreissenoidea</taxon>
        <taxon>Dreissenidae</taxon>
        <taxon>Dreissena</taxon>
    </lineage>
</organism>
<proteinExistence type="predicted"/>
<comment type="caution">
    <text evidence="1">The sequence shown here is derived from an EMBL/GenBank/DDBJ whole genome shotgun (WGS) entry which is preliminary data.</text>
</comment>
<reference evidence="1" key="1">
    <citation type="journal article" date="2019" name="bioRxiv">
        <title>The Genome of the Zebra Mussel, Dreissena polymorpha: A Resource for Invasive Species Research.</title>
        <authorList>
            <person name="McCartney M.A."/>
            <person name="Auch B."/>
            <person name="Kono T."/>
            <person name="Mallez S."/>
            <person name="Zhang Y."/>
            <person name="Obille A."/>
            <person name="Becker A."/>
            <person name="Abrahante J.E."/>
            <person name="Garbe J."/>
            <person name="Badalamenti J.P."/>
            <person name="Herman A."/>
            <person name="Mangelson H."/>
            <person name="Liachko I."/>
            <person name="Sullivan S."/>
            <person name="Sone E.D."/>
            <person name="Koren S."/>
            <person name="Silverstein K.A.T."/>
            <person name="Beckman K.B."/>
            <person name="Gohl D.M."/>
        </authorList>
    </citation>
    <scope>NUCLEOTIDE SEQUENCE</scope>
    <source>
        <strain evidence="1">Duluth1</strain>
        <tissue evidence="1">Whole animal</tissue>
    </source>
</reference>
<evidence type="ECO:0000313" key="1">
    <source>
        <dbReference type="EMBL" id="KAH3897523.1"/>
    </source>
</evidence>
<sequence length="153" mass="16922">MAGMDNSDYADKSSIPGTEDSHYAALMVFQDATVNEPLSKPTVSNTGISRAYPILKTKLPCQEVPPHIKQIVRPALSQDMLLHPETKQATLLDTQTARNIATKREITISVLRNGSEIENPHIWATVHMLVSSTVMPMMRVGFLSVKPRPINMV</sequence>
<dbReference type="EMBL" id="JAIWYP010000001">
    <property type="protein sequence ID" value="KAH3897523.1"/>
    <property type="molecule type" value="Genomic_DNA"/>
</dbReference>
<dbReference type="Proteomes" id="UP000828390">
    <property type="component" value="Unassembled WGS sequence"/>
</dbReference>